<sequence>MKIKKLLGFPTSNRGSAVPSNWTFGWTPGQASAHLNKSKSSTVIKDKGQNTRQVGMYGVLAPRGNNGR</sequence>
<accession>A0ABW0M6V4</accession>
<organism evidence="1 2">
    <name type="scientific">Paraherbaspirillum soli</name>
    <dbReference type="NCBI Taxonomy" id="631222"/>
    <lineage>
        <taxon>Bacteria</taxon>
        <taxon>Pseudomonadati</taxon>
        <taxon>Pseudomonadota</taxon>
        <taxon>Betaproteobacteria</taxon>
        <taxon>Burkholderiales</taxon>
        <taxon>Oxalobacteraceae</taxon>
        <taxon>Paraherbaspirillum</taxon>
    </lineage>
</organism>
<evidence type="ECO:0000313" key="2">
    <source>
        <dbReference type="Proteomes" id="UP001596045"/>
    </source>
</evidence>
<dbReference type="RefSeq" id="WP_378994091.1">
    <property type="nucleotide sequence ID" value="NZ_JBHSMT010000005.1"/>
</dbReference>
<keyword evidence="2" id="KW-1185">Reference proteome</keyword>
<gene>
    <name evidence="1" type="ORF">ACFPM8_01110</name>
</gene>
<comment type="caution">
    <text evidence="1">The sequence shown here is derived from an EMBL/GenBank/DDBJ whole genome shotgun (WGS) entry which is preliminary data.</text>
</comment>
<dbReference type="EMBL" id="JBHSMT010000005">
    <property type="protein sequence ID" value="MFC5472546.1"/>
    <property type="molecule type" value="Genomic_DNA"/>
</dbReference>
<dbReference type="Proteomes" id="UP001596045">
    <property type="component" value="Unassembled WGS sequence"/>
</dbReference>
<name>A0ABW0M6V4_9BURK</name>
<evidence type="ECO:0000313" key="1">
    <source>
        <dbReference type="EMBL" id="MFC5472546.1"/>
    </source>
</evidence>
<proteinExistence type="predicted"/>
<reference evidence="2" key="1">
    <citation type="journal article" date="2019" name="Int. J. Syst. Evol. Microbiol.">
        <title>The Global Catalogue of Microorganisms (GCM) 10K type strain sequencing project: providing services to taxonomists for standard genome sequencing and annotation.</title>
        <authorList>
            <consortium name="The Broad Institute Genomics Platform"/>
            <consortium name="The Broad Institute Genome Sequencing Center for Infectious Disease"/>
            <person name="Wu L."/>
            <person name="Ma J."/>
        </authorList>
    </citation>
    <scope>NUCLEOTIDE SEQUENCE [LARGE SCALE GENOMIC DNA]</scope>
    <source>
        <strain evidence="2">JCM 17066</strain>
    </source>
</reference>
<protein>
    <submittedName>
        <fullName evidence="1">Uncharacterized protein</fullName>
    </submittedName>
</protein>